<name>A0A5J5AVP9_9ASTE</name>
<evidence type="ECO:0000313" key="3">
    <source>
        <dbReference type="Proteomes" id="UP000325577"/>
    </source>
</evidence>
<feature type="region of interest" description="Disordered" evidence="1">
    <location>
        <begin position="1"/>
        <end position="27"/>
    </location>
</feature>
<dbReference type="AlphaFoldDB" id="A0A5J5AVP9"/>
<reference evidence="2 3" key="1">
    <citation type="submission" date="2019-09" db="EMBL/GenBank/DDBJ databases">
        <title>A chromosome-level genome assembly of the Chinese tupelo Nyssa sinensis.</title>
        <authorList>
            <person name="Yang X."/>
            <person name="Kang M."/>
            <person name="Yang Y."/>
            <person name="Xiong H."/>
            <person name="Wang M."/>
            <person name="Zhang Z."/>
            <person name="Wang Z."/>
            <person name="Wu H."/>
            <person name="Ma T."/>
            <person name="Liu J."/>
            <person name="Xi Z."/>
        </authorList>
    </citation>
    <scope>NUCLEOTIDE SEQUENCE [LARGE SCALE GENOMIC DNA]</scope>
    <source>
        <strain evidence="2">J267</strain>
        <tissue evidence="2">Leaf</tissue>
    </source>
</reference>
<organism evidence="2 3">
    <name type="scientific">Nyssa sinensis</name>
    <dbReference type="NCBI Taxonomy" id="561372"/>
    <lineage>
        <taxon>Eukaryota</taxon>
        <taxon>Viridiplantae</taxon>
        <taxon>Streptophyta</taxon>
        <taxon>Embryophyta</taxon>
        <taxon>Tracheophyta</taxon>
        <taxon>Spermatophyta</taxon>
        <taxon>Magnoliopsida</taxon>
        <taxon>eudicotyledons</taxon>
        <taxon>Gunneridae</taxon>
        <taxon>Pentapetalae</taxon>
        <taxon>asterids</taxon>
        <taxon>Cornales</taxon>
        <taxon>Nyssaceae</taxon>
        <taxon>Nyssa</taxon>
    </lineage>
</organism>
<evidence type="ECO:0000256" key="1">
    <source>
        <dbReference type="SAM" id="MobiDB-lite"/>
    </source>
</evidence>
<protein>
    <submittedName>
        <fullName evidence="2">Uncharacterized protein</fullName>
    </submittedName>
</protein>
<evidence type="ECO:0000313" key="2">
    <source>
        <dbReference type="EMBL" id="KAA8534414.1"/>
    </source>
</evidence>
<sequence>MSLPHSSVQLCRRNRGHQRPKQVPTVLCQPSSSSSFLLDSGSMHHSNTAIAVAIVAVTMPSPLQTELTDFGNWDVRWGYGKKVQCRDELP</sequence>
<dbReference type="Proteomes" id="UP000325577">
    <property type="component" value="Linkage Group LG18"/>
</dbReference>
<keyword evidence="3" id="KW-1185">Reference proteome</keyword>
<proteinExistence type="predicted"/>
<accession>A0A5J5AVP9</accession>
<dbReference type="EMBL" id="CM018041">
    <property type="protein sequence ID" value="KAA8534414.1"/>
    <property type="molecule type" value="Genomic_DNA"/>
</dbReference>
<gene>
    <name evidence="2" type="ORF">F0562_031931</name>
</gene>